<feature type="signal peptide" evidence="4">
    <location>
        <begin position="1"/>
        <end position="25"/>
    </location>
</feature>
<dbReference type="InterPro" id="IPR002196">
    <property type="entry name" value="Glyco_hydro_24"/>
</dbReference>
<dbReference type="GO" id="GO:0003796">
    <property type="term" value="F:lysozyme activity"/>
    <property type="evidence" value="ECO:0007669"/>
    <property type="project" value="UniProtKB-EC"/>
</dbReference>
<dbReference type="EMBL" id="BKBW01000021">
    <property type="protein sequence ID" value="GEQ77939.1"/>
    <property type="molecule type" value="Genomic_DNA"/>
</dbReference>
<dbReference type="InterPro" id="IPR023347">
    <property type="entry name" value="Lysozyme_dom_sf"/>
</dbReference>
<keyword evidence="4" id="KW-0732">Signal</keyword>
<dbReference type="GO" id="GO:0042742">
    <property type="term" value="P:defense response to bacterium"/>
    <property type="evidence" value="ECO:0007669"/>
    <property type="project" value="UniProtKB-KW"/>
</dbReference>
<dbReference type="Gene3D" id="1.10.530.40">
    <property type="match status" value="1"/>
</dbReference>
<organism evidence="5 6">
    <name type="scientific">Comamonas testosteroni</name>
    <name type="common">Pseudomonas testosteroni</name>
    <dbReference type="NCBI Taxonomy" id="285"/>
    <lineage>
        <taxon>Bacteria</taxon>
        <taxon>Pseudomonadati</taxon>
        <taxon>Pseudomonadota</taxon>
        <taxon>Betaproteobacteria</taxon>
        <taxon>Burkholderiales</taxon>
        <taxon>Comamonadaceae</taxon>
        <taxon>Comamonas</taxon>
    </lineage>
</organism>
<gene>
    <name evidence="5" type="ORF">CTTA_4944</name>
</gene>
<dbReference type="Pfam" id="PF00959">
    <property type="entry name" value="Phage_lysozyme"/>
    <property type="match status" value="1"/>
</dbReference>
<comment type="caution">
    <text evidence="5">The sequence shown here is derived from an EMBL/GenBank/DDBJ whole genome shotgun (WGS) entry which is preliminary data.</text>
</comment>
<dbReference type="PANTHER" id="PTHR38107:SF3">
    <property type="entry name" value="LYSOZYME RRRD-RELATED"/>
    <property type="match status" value="1"/>
</dbReference>
<dbReference type="SUPFAM" id="SSF53955">
    <property type="entry name" value="Lysozyme-like"/>
    <property type="match status" value="1"/>
</dbReference>
<reference evidence="5 6" key="1">
    <citation type="journal article" date="2019" name="Microbiol. Resour. Announc.">
        <title>Draft Genome Sequence of Comamonas testosteroni TA441, a Bacterium That Has a Cryptic Phenol Degradation Gene Cluster.</title>
        <authorList>
            <person name="Arai H."/>
            <person name="Ishii M."/>
        </authorList>
    </citation>
    <scope>NUCLEOTIDE SEQUENCE [LARGE SCALE GENOMIC DNA]</scope>
    <source>
        <strain evidence="5 6">TA441</strain>
    </source>
</reference>
<sequence>MTMPTVLKQRLVQTALTIMLLGAGAASMLPPGEPQPSEAVLLAMDIGAYYESSGRHIGTPYVDKVGKGQPLTVCNGVTGPQVVAGRYYTKADCMRLELPMYLAAEAAAKRMFRHWSTYNVWVQASLIDMIYNLGEANVAGGTMRTLANAGDLDGACAQMPKWVRGTVNGKSAVLAGLVDRRGTTAELCSSWGRDGHFMAGVLP</sequence>
<feature type="chain" id="PRO_5022852915" description="Lysozyme" evidence="4">
    <location>
        <begin position="26"/>
        <end position="203"/>
    </location>
</feature>
<evidence type="ECO:0000256" key="2">
    <source>
        <dbReference type="ARBA" id="ARBA00022638"/>
    </source>
</evidence>
<evidence type="ECO:0000313" key="6">
    <source>
        <dbReference type="Proteomes" id="UP000323105"/>
    </source>
</evidence>
<dbReference type="EC" id="3.2.1.17" evidence="3"/>
<protein>
    <recommendedName>
        <fullName evidence="3">Lysozyme</fullName>
        <ecNumber evidence="3">3.2.1.17</ecNumber>
    </recommendedName>
</protein>
<evidence type="ECO:0000313" key="5">
    <source>
        <dbReference type="EMBL" id="GEQ77939.1"/>
    </source>
</evidence>
<dbReference type="GO" id="GO:0009253">
    <property type="term" value="P:peptidoglycan catabolic process"/>
    <property type="evidence" value="ECO:0007669"/>
    <property type="project" value="InterPro"/>
</dbReference>
<comment type="catalytic activity">
    <reaction evidence="3">
        <text>Hydrolysis of (1-&gt;4)-beta-linkages between N-acetylmuramic acid and N-acetyl-D-glucosamine residues in a peptidoglycan and between N-acetyl-D-glucosamine residues in chitodextrins.</text>
        <dbReference type="EC" id="3.2.1.17"/>
    </reaction>
</comment>
<evidence type="ECO:0000256" key="1">
    <source>
        <dbReference type="ARBA" id="ARBA00022529"/>
    </source>
</evidence>
<name>A0A5A7MLT1_COMTE</name>
<dbReference type="PANTHER" id="PTHR38107">
    <property type="match status" value="1"/>
</dbReference>
<dbReference type="RefSeq" id="WP_238707833.1">
    <property type="nucleotide sequence ID" value="NZ_BKBW01000021.1"/>
</dbReference>
<dbReference type="AlphaFoldDB" id="A0A5A7MLT1"/>
<dbReference type="GO" id="GO:0016998">
    <property type="term" value="P:cell wall macromolecule catabolic process"/>
    <property type="evidence" value="ECO:0007669"/>
    <property type="project" value="InterPro"/>
</dbReference>
<dbReference type="InterPro" id="IPR023346">
    <property type="entry name" value="Lysozyme-like_dom_sf"/>
</dbReference>
<evidence type="ECO:0000256" key="4">
    <source>
        <dbReference type="SAM" id="SignalP"/>
    </source>
</evidence>
<dbReference type="GO" id="GO:0031640">
    <property type="term" value="P:killing of cells of another organism"/>
    <property type="evidence" value="ECO:0007669"/>
    <property type="project" value="UniProtKB-KW"/>
</dbReference>
<keyword evidence="1 3" id="KW-0929">Antimicrobial</keyword>
<proteinExistence type="inferred from homology"/>
<dbReference type="InterPro" id="IPR051018">
    <property type="entry name" value="Bacteriophage_GH24"/>
</dbReference>
<keyword evidence="3" id="KW-0326">Glycosidase</keyword>
<comment type="similarity">
    <text evidence="3">Belongs to the glycosyl hydrolase 24 family.</text>
</comment>
<accession>A0A5A7MLT1</accession>
<evidence type="ECO:0000256" key="3">
    <source>
        <dbReference type="RuleBase" id="RU003788"/>
    </source>
</evidence>
<keyword evidence="2 3" id="KW-0081">Bacteriolytic enzyme</keyword>
<keyword evidence="3" id="KW-0378">Hydrolase</keyword>
<dbReference type="Proteomes" id="UP000323105">
    <property type="component" value="Unassembled WGS sequence"/>
</dbReference>